<proteinExistence type="predicted"/>
<reference evidence="3 4" key="1">
    <citation type="submission" date="2015-01" db="EMBL/GenBank/DDBJ databases">
        <title>The Genome Sequence of Rhinocladiella mackenzie CBS 650.93.</title>
        <authorList>
            <consortium name="The Broad Institute Genomics Platform"/>
            <person name="Cuomo C."/>
            <person name="de Hoog S."/>
            <person name="Gorbushina A."/>
            <person name="Stielow B."/>
            <person name="Teixiera M."/>
            <person name="Abouelleil A."/>
            <person name="Chapman S.B."/>
            <person name="Priest M."/>
            <person name="Young S.K."/>
            <person name="Wortman J."/>
            <person name="Nusbaum C."/>
            <person name="Birren B."/>
        </authorList>
    </citation>
    <scope>NUCLEOTIDE SEQUENCE [LARGE SCALE GENOMIC DNA]</scope>
    <source>
        <strain evidence="3 4">CBS 650.93</strain>
    </source>
</reference>
<evidence type="ECO:0000256" key="1">
    <source>
        <dbReference type="SAM" id="MobiDB-lite"/>
    </source>
</evidence>
<dbReference type="VEuPathDB" id="FungiDB:Z518_08663"/>
<sequence>MHLSLYGLLASLALQGLPYQVHGRALPDKVLGACDGENCPSSSFTFEPRAWSAGHPQDSNLLVDDVPEGLSPEDSFDRIVVRRAKSPGSSSLDTSSPNSPNSPSTNNDPLNPAPPPQASGQPGSPLLLSDSAQPSNPGAPLILSSAPAAAASDEPDASASASNPVQATPATASAGGSPTEVCKRSTSGLGRRCPPPDPDDASALESGDRSDPPNVPQESRPNPNNWYFKNNAPDLKFPSYHDNYKIAKFEDLPNGIFSQSDSGIGRQTIRNIFDSIDPSISNPGPAGRTNFVSSKTPADSKPMQQNTFSEDGRIIVAEFNDVNLDGNQKLSRVRWNRLIVEQYQELMKERGLGTANLQPMGRNQIDNTATKTTLQTAIRNVYARDSAVEDLDEDQVFRFRSDSDNPDEKKAFDALSFSDNVNGVWWMLTESYQTLGKKRITAIYGRLDAGNPENKELLADLVLEFGPA</sequence>
<evidence type="ECO:0000256" key="2">
    <source>
        <dbReference type="SAM" id="SignalP"/>
    </source>
</evidence>
<accession>A0A0D2IHD8</accession>
<organism evidence="3 4">
    <name type="scientific">Rhinocladiella mackenziei CBS 650.93</name>
    <dbReference type="NCBI Taxonomy" id="1442369"/>
    <lineage>
        <taxon>Eukaryota</taxon>
        <taxon>Fungi</taxon>
        <taxon>Dikarya</taxon>
        <taxon>Ascomycota</taxon>
        <taxon>Pezizomycotina</taxon>
        <taxon>Eurotiomycetes</taxon>
        <taxon>Chaetothyriomycetidae</taxon>
        <taxon>Chaetothyriales</taxon>
        <taxon>Herpotrichiellaceae</taxon>
        <taxon>Rhinocladiella</taxon>
    </lineage>
</organism>
<evidence type="ECO:0000313" key="4">
    <source>
        <dbReference type="Proteomes" id="UP000053617"/>
    </source>
</evidence>
<feature type="region of interest" description="Disordered" evidence="1">
    <location>
        <begin position="50"/>
        <end position="230"/>
    </location>
</feature>
<dbReference type="HOGENOM" id="CLU_584149_0_0_1"/>
<feature type="compositionally biased region" description="Polar residues" evidence="1">
    <location>
        <begin position="216"/>
        <end position="228"/>
    </location>
</feature>
<dbReference type="EMBL" id="KN847480">
    <property type="protein sequence ID" value="KIX02721.1"/>
    <property type="molecule type" value="Genomic_DNA"/>
</dbReference>
<feature type="signal peptide" evidence="2">
    <location>
        <begin position="1"/>
        <end position="23"/>
    </location>
</feature>
<evidence type="ECO:0000313" key="3">
    <source>
        <dbReference type="EMBL" id="KIX02721.1"/>
    </source>
</evidence>
<protein>
    <submittedName>
        <fullName evidence="3">Uncharacterized protein</fullName>
    </submittedName>
</protein>
<dbReference type="GeneID" id="25296734"/>
<dbReference type="AlphaFoldDB" id="A0A0D2IHD8"/>
<keyword evidence="2" id="KW-0732">Signal</keyword>
<dbReference type="Proteomes" id="UP000053617">
    <property type="component" value="Unassembled WGS sequence"/>
</dbReference>
<feature type="compositionally biased region" description="Polar residues" evidence="1">
    <location>
        <begin position="163"/>
        <end position="176"/>
    </location>
</feature>
<feature type="compositionally biased region" description="Low complexity" evidence="1">
    <location>
        <begin position="89"/>
        <end position="110"/>
    </location>
</feature>
<keyword evidence="4" id="KW-1185">Reference proteome</keyword>
<feature type="compositionally biased region" description="Low complexity" evidence="1">
    <location>
        <begin position="144"/>
        <end position="162"/>
    </location>
</feature>
<name>A0A0D2IHD8_9EURO</name>
<gene>
    <name evidence="3" type="ORF">Z518_08663</name>
</gene>
<feature type="chain" id="PRO_5002244168" evidence="2">
    <location>
        <begin position="24"/>
        <end position="468"/>
    </location>
</feature>
<dbReference type="RefSeq" id="XP_013269857.1">
    <property type="nucleotide sequence ID" value="XM_013414403.1"/>
</dbReference>